<proteinExistence type="predicted"/>
<gene>
    <name evidence="3" type="ORF">BCV69DRAFT_66550</name>
</gene>
<feature type="region of interest" description="Disordered" evidence="1">
    <location>
        <begin position="25"/>
        <end position="44"/>
    </location>
</feature>
<feature type="region of interest" description="Disordered" evidence="1">
    <location>
        <begin position="50"/>
        <end position="69"/>
    </location>
</feature>
<keyword evidence="2" id="KW-0732">Signal</keyword>
<dbReference type="EMBL" id="KZ819335">
    <property type="protein sequence ID" value="PWN18569.1"/>
    <property type="molecule type" value="Genomic_DNA"/>
</dbReference>
<feature type="signal peptide" evidence="2">
    <location>
        <begin position="1"/>
        <end position="20"/>
    </location>
</feature>
<sequence length="385" mass="41257">MKLQFAIILAGLLSLSVAQAAPWSEESPNEPIGLGAGSSRGFTQSKRAIPTVMRPTPSQDPQERLNDPIHLMKRRAIPFGERGIKIDDPTTQYITPAQYRRGDDEIRLMGDYQSTVGSKPPASGIGLPPRTGKPPGGGAGRSFKRDIANEDYASLRDDYQSQTGGNPGPGHWLPPPDPKARSGGGVRSGKRDLTDEDLEDYAWLREDYQSKANEPKQGGSPGHWLPGSTGKPPGCTSCRTGKRDLTEEDAADDVWLRSDDRRSSSEPRSLLPPPTGMRPVRDRARMGRRDLVDMQVASDYVLSRDLVQKPPSGVSNPGGGPDQGAVENPGGRRGLNDADSAGGSILSRDTTGNKPFGAVPRAPVDRGGEAWQDIGPTNPVNPGHP</sequence>
<keyword evidence="4" id="KW-1185">Reference proteome</keyword>
<feature type="chain" id="PRO_5016318147" evidence="2">
    <location>
        <begin position="21"/>
        <end position="385"/>
    </location>
</feature>
<protein>
    <submittedName>
        <fullName evidence="3">Uncharacterized protein</fullName>
    </submittedName>
</protein>
<dbReference type="Proteomes" id="UP000245942">
    <property type="component" value="Unassembled WGS sequence"/>
</dbReference>
<evidence type="ECO:0000256" key="1">
    <source>
        <dbReference type="SAM" id="MobiDB-lite"/>
    </source>
</evidence>
<accession>A0A316TZC0</accession>
<dbReference type="RefSeq" id="XP_025345729.1">
    <property type="nucleotide sequence ID" value="XM_025495437.1"/>
</dbReference>
<feature type="compositionally biased region" description="Basic and acidic residues" evidence="1">
    <location>
        <begin position="279"/>
        <end position="292"/>
    </location>
</feature>
<name>A0A316TZC0_9BASI</name>
<reference evidence="3 4" key="1">
    <citation type="journal article" date="2018" name="Mol. Biol. Evol.">
        <title>Broad Genomic Sampling Reveals a Smut Pathogenic Ancestry of the Fungal Clade Ustilaginomycotina.</title>
        <authorList>
            <person name="Kijpornyongpan T."/>
            <person name="Mondo S.J."/>
            <person name="Barry K."/>
            <person name="Sandor L."/>
            <person name="Lee J."/>
            <person name="Lipzen A."/>
            <person name="Pangilinan J."/>
            <person name="LaButti K."/>
            <person name="Hainaut M."/>
            <person name="Henrissat B."/>
            <person name="Grigoriev I.V."/>
            <person name="Spatafora J.W."/>
            <person name="Aime M.C."/>
        </authorList>
    </citation>
    <scope>NUCLEOTIDE SEQUENCE [LARGE SCALE GENOMIC DNA]</scope>
    <source>
        <strain evidence="3 4">MCA 4718</strain>
    </source>
</reference>
<evidence type="ECO:0000256" key="2">
    <source>
        <dbReference type="SAM" id="SignalP"/>
    </source>
</evidence>
<feature type="region of interest" description="Disordered" evidence="1">
    <location>
        <begin position="112"/>
        <end position="385"/>
    </location>
</feature>
<dbReference type="GeneID" id="37017171"/>
<feature type="compositionally biased region" description="Basic and acidic residues" evidence="1">
    <location>
        <begin position="254"/>
        <end position="265"/>
    </location>
</feature>
<organism evidence="3 4">
    <name type="scientific">Pseudomicrostroma glucosiphilum</name>
    <dbReference type="NCBI Taxonomy" id="1684307"/>
    <lineage>
        <taxon>Eukaryota</taxon>
        <taxon>Fungi</taxon>
        <taxon>Dikarya</taxon>
        <taxon>Basidiomycota</taxon>
        <taxon>Ustilaginomycotina</taxon>
        <taxon>Exobasidiomycetes</taxon>
        <taxon>Microstromatales</taxon>
        <taxon>Microstromatales incertae sedis</taxon>
        <taxon>Pseudomicrostroma</taxon>
    </lineage>
</organism>
<dbReference type="AlphaFoldDB" id="A0A316TZC0"/>
<feature type="compositionally biased region" description="Basic and acidic residues" evidence="1">
    <location>
        <begin position="143"/>
        <end position="159"/>
    </location>
</feature>
<evidence type="ECO:0000313" key="3">
    <source>
        <dbReference type="EMBL" id="PWN18569.1"/>
    </source>
</evidence>
<evidence type="ECO:0000313" key="4">
    <source>
        <dbReference type="Proteomes" id="UP000245942"/>
    </source>
</evidence>